<comment type="caution">
    <text evidence="1">The sequence shown here is derived from an EMBL/GenBank/DDBJ whole genome shotgun (WGS) entry which is preliminary data.</text>
</comment>
<reference evidence="1 2" key="1">
    <citation type="journal article" date="2012" name="BMC Genomics">
        <title>Tools to kill: Genome of one of the most destructive plant pathogenic fungi Macrophomina phaseolina.</title>
        <authorList>
            <person name="Islam M.S."/>
            <person name="Haque M.S."/>
            <person name="Islam M.M."/>
            <person name="Emdad E.M."/>
            <person name="Halim A."/>
            <person name="Hossen Q.M.M."/>
            <person name="Hossain M.Z."/>
            <person name="Ahmed B."/>
            <person name="Rahim S."/>
            <person name="Rahman M.S."/>
            <person name="Alam M.M."/>
            <person name="Hou S."/>
            <person name="Wan X."/>
            <person name="Saito J.A."/>
            <person name="Alam M."/>
        </authorList>
    </citation>
    <scope>NUCLEOTIDE SEQUENCE [LARGE SCALE GENOMIC DNA]</scope>
    <source>
        <strain evidence="1 2">MS6</strain>
    </source>
</reference>
<accession>K2SDV7</accession>
<dbReference type="VEuPathDB" id="FungiDB:MPH_02076"/>
<dbReference type="STRING" id="1126212.K2SDV7"/>
<evidence type="ECO:0000313" key="2">
    <source>
        <dbReference type="Proteomes" id="UP000007129"/>
    </source>
</evidence>
<proteinExistence type="predicted"/>
<dbReference type="Gene3D" id="1.25.40.20">
    <property type="entry name" value="Ankyrin repeat-containing domain"/>
    <property type="match status" value="1"/>
</dbReference>
<dbReference type="HOGENOM" id="CLU_644166_0_0_1"/>
<dbReference type="InterPro" id="IPR036770">
    <property type="entry name" value="Ankyrin_rpt-contain_sf"/>
</dbReference>
<dbReference type="EMBL" id="AHHD01000083">
    <property type="protein sequence ID" value="EKG20549.1"/>
    <property type="molecule type" value="Genomic_DNA"/>
</dbReference>
<dbReference type="SUPFAM" id="SSF48403">
    <property type="entry name" value="Ankyrin repeat"/>
    <property type="match status" value="1"/>
</dbReference>
<dbReference type="AlphaFoldDB" id="K2SDV7"/>
<organism evidence="1 2">
    <name type="scientific">Macrophomina phaseolina (strain MS6)</name>
    <name type="common">Charcoal rot fungus</name>
    <dbReference type="NCBI Taxonomy" id="1126212"/>
    <lineage>
        <taxon>Eukaryota</taxon>
        <taxon>Fungi</taxon>
        <taxon>Dikarya</taxon>
        <taxon>Ascomycota</taxon>
        <taxon>Pezizomycotina</taxon>
        <taxon>Dothideomycetes</taxon>
        <taxon>Dothideomycetes incertae sedis</taxon>
        <taxon>Botryosphaeriales</taxon>
        <taxon>Botryosphaeriaceae</taxon>
        <taxon>Macrophomina</taxon>
    </lineage>
</organism>
<gene>
    <name evidence="1" type="ORF">MPH_02076</name>
</gene>
<dbReference type="Proteomes" id="UP000007129">
    <property type="component" value="Unassembled WGS sequence"/>
</dbReference>
<dbReference type="OrthoDB" id="194358at2759"/>
<dbReference type="InParanoid" id="K2SDV7"/>
<sequence length="426" mass="47415">MECNRYHLNDTVLGLLDHIIRGRGKVLNEALKGLRPFVVNTPIPFRNHTFLDSSVGTCFDRILLWWEAGFSTPDIIEMLVEFGATIDHPDGKIEFYKPLTAALLSNLGNMCKLLESGASVHARDATGRQTLHIAYDYAKDPENVSLILEYGAEVDSPVLELHGHLEYPGRGRTAVDLALQRRSRDYGEQGHQSAARMVHILLEAQADASRSFAQFLEPWKKRQDWGDFLTDDEKECLVFFIKVGLDLGMRFSAPALGDEDDPEETLGHALLYRIPDASTATFLVERLAPLPDGNGETLFSRLVEGCTRRPLHIPAADLTQTLLHRGTNPAFSKGHAPQPLEILVRAIMRRPSHDDIETEIRALKAIVGPSVAISNLREKLGKNSSRAIEGLLSNSSFVRSYPVLASRILQVLLKRIITKTSTELSL</sequence>
<name>K2SDV7_MACPH</name>
<evidence type="ECO:0000313" key="1">
    <source>
        <dbReference type="EMBL" id="EKG20549.1"/>
    </source>
</evidence>
<protein>
    <submittedName>
        <fullName evidence="1">Uncharacterized protein</fullName>
    </submittedName>
</protein>